<protein>
    <submittedName>
        <fullName evidence="2">HNH endonuclease</fullName>
    </submittedName>
</protein>
<feature type="non-terminal residue" evidence="2">
    <location>
        <position position="1"/>
    </location>
</feature>
<dbReference type="AlphaFoldDB" id="A0A540VRD1"/>
<evidence type="ECO:0000259" key="1">
    <source>
        <dbReference type="Pfam" id="PF07510"/>
    </source>
</evidence>
<keyword evidence="2" id="KW-0255">Endonuclease</keyword>
<evidence type="ECO:0000313" key="3">
    <source>
        <dbReference type="Proteomes" id="UP000315400"/>
    </source>
</evidence>
<keyword evidence="2" id="KW-0540">Nuclease</keyword>
<comment type="caution">
    <text evidence="2">The sequence shown here is derived from an EMBL/GenBank/DDBJ whole genome shotgun (WGS) entry which is preliminary data.</text>
</comment>
<name>A0A540VRD1_9GAMM</name>
<proteinExistence type="predicted"/>
<dbReference type="GO" id="GO:0004519">
    <property type="term" value="F:endonuclease activity"/>
    <property type="evidence" value="ECO:0007669"/>
    <property type="project" value="UniProtKB-KW"/>
</dbReference>
<keyword evidence="2" id="KW-0378">Hydrolase</keyword>
<dbReference type="InterPro" id="IPR011089">
    <property type="entry name" value="GmrSD_C"/>
</dbReference>
<sequence length="237" mass="27698">RTDAAIPSYLGLIPLIFFRYHHPKTWSNAKGIDLYVLRTLLAGAFSGTPDTVIDALTRHFSEKGEFNLREVFGIIREQGRSLEFSREYLFGLCYGDKELHLIFNLWYRDFNYQPSYERSLPQVDHIFSQSELRKVKRINPETGVRNLLRYYKEDRDQVANCMLLTAAENGAGGKGDSTPAEWFADKDDDYLDRHLIPKDTSLWELDRYEDFVEERQKLILDKFSDMLFSEDDGDVDE</sequence>
<accession>A0A540VRD1</accession>
<evidence type="ECO:0000313" key="2">
    <source>
        <dbReference type="EMBL" id="TQE98723.1"/>
    </source>
</evidence>
<reference evidence="2 3" key="1">
    <citation type="submission" date="2019-06" db="EMBL/GenBank/DDBJ databases">
        <title>Metagenome assembled Genome of Spiribacter salinus SL48-SHIP from the microbial mat of Salt Lake 48 (Novosibirsk region, Russia).</title>
        <authorList>
            <person name="Shipova A."/>
            <person name="Rozanov A.S."/>
            <person name="Bryanskaya A.V."/>
            <person name="Peltek S.E."/>
        </authorList>
    </citation>
    <scope>NUCLEOTIDE SEQUENCE [LARGE SCALE GENOMIC DNA]</scope>
    <source>
        <strain evidence="2">SL48-SHIP-2</strain>
    </source>
</reference>
<dbReference type="Proteomes" id="UP000315400">
    <property type="component" value="Unassembled WGS sequence"/>
</dbReference>
<organism evidence="2 3">
    <name type="scientific">Spiribacter salinus</name>
    <dbReference type="NCBI Taxonomy" id="1335746"/>
    <lineage>
        <taxon>Bacteria</taxon>
        <taxon>Pseudomonadati</taxon>
        <taxon>Pseudomonadota</taxon>
        <taxon>Gammaproteobacteria</taxon>
        <taxon>Chromatiales</taxon>
        <taxon>Ectothiorhodospiraceae</taxon>
        <taxon>Spiribacter</taxon>
    </lineage>
</organism>
<dbReference type="EMBL" id="VIFK01000145">
    <property type="protein sequence ID" value="TQE98723.1"/>
    <property type="molecule type" value="Genomic_DNA"/>
</dbReference>
<feature type="domain" description="GmrSD restriction endonucleases C-terminal" evidence="1">
    <location>
        <begin position="102"/>
        <end position="220"/>
    </location>
</feature>
<dbReference type="PANTHER" id="PTHR37292">
    <property type="entry name" value="VNG6097C"/>
    <property type="match status" value="1"/>
</dbReference>
<dbReference type="PANTHER" id="PTHR37292:SF2">
    <property type="entry name" value="DUF262 DOMAIN-CONTAINING PROTEIN"/>
    <property type="match status" value="1"/>
</dbReference>
<dbReference type="Pfam" id="PF07510">
    <property type="entry name" value="GmrSD_C"/>
    <property type="match status" value="1"/>
</dbReference>
<gene>
    <name evidence="2" type="ORF">FKY71_12290</name>
</gene>